<evidence type="ECO:0000313" key="2">
    <source>
        <dbReference type="Proteomes" id="UP000501338"/>
    </source>
</evidence>
<reference evidence="1 2" key="1">
    <citation type="submission" date="2020-01" db="EMBL/GenBank/DDBJ databases">
        <title>The genomic epidemiology of tigecycline resistance gene tet(X) variants in a swine farm in China.</title>
        <authorList>
            <person name="Peng K."/>
            <person name="Li R."/>
        </authorList>
    </citation>
    <scope>NUCLEOTIDE SEQUENCE [LARGE SCALE GENOMIC DNA]</scope>
    <source>
        <strain evidence="1 2">ZF1</strain>
    </source>
</reference>
<protein>
    <submittedName>
        <fullName evidence="1">Uncharacterized protein</fullName>
    </submittedName>
</protein>
<evidence type="ECO:0000313" key="1">
    <source>
        <dbReference type="EMBL" id="QIF88713.1"/>
    </source>
</evidence>
<organism evidence="1 2">
    <name type="scientific">Proteus terrae subsp. cibarius</name>
    <dbReference type="NCBI Taxonomy" id="626774"/>
    <lineage>
        <taxon>Bacteria</taxon>
        <taxon>Pseudomonadati</taxon>
        <taxon>Pseudomonadota</taxon>
        <taxon>Gammaproteobacteria</taxon>
        <taxon>Enterobacterales</taxon>
        <taxon>Morganellaceae</taxon>
        <taxon>Proteus</taxon>
    </lineage>
</organism>
<dbReference type="RefSeq" id="WP_156733993.1">
    <property type="nucleotide sequence ID" value="NZ_CP045008.1"/>
</dbReference>
<gene>
    <name evidence="1" type="ORF">GTH23_01085</name>
</gene>
<dbReference type="EMBL" id="CP047340">
    <property type="protein sequence ID" value="QIF88713.1"/>
    <property type="molecule type" value="Genomic_DNA"/>
</dbReference>
<sequence>MKTKLKKTEKIQCEIENIQGEIKLIESELSSKIIINKKKTIDTTLATNKLVDLLEYNDLSKINLDILSEKETEFNNEIIIISRLNSTKEINGIDKLKELKSSLEKIKCIKNEYFIFFESVNGRQISLLKSLDNKLKKYPAGINSEIPKENILLDINKIALVLCANNNVRESYNGFFSKAYKFLFPKSYQKRLDINNKAHDNIMLMHENLNVILNSDDFKNRKLPEWANKLITKTLKESKPKDDILWFFSKERKEWNKIFNMLIVK</sequence>
<keyword evidence="2" id="KW-1185">Reference proteome</keyword>
<name>A0ABX6JHP1_9GAMM</name>
<dbReference type="Proteomes" id="UP000501338">
    <property type="component" value="Chromosome"/>
</dbReference>
<proteinExistence type="predicted"/>
<accession>A0ABX6JHP1</accession>